<reference evidence="1 2" key="1">
    <citation type="submission" date="2019-03" db="EMBL/GenBank/DDBJ databases">
        <title>Genomic Encyclopedia of Type Strains, Phase IV (KMG-IV): sequencing the most valuable type-strain genomes for metagenomic binning, comparative biology and taxonomic classification.</title>
        <authorList>
            <person name="Goeker M."/>
        </authorList>
    </citation>
    <scope>NUCLEOTIDE SEQUENCE [LARGE SCALE GENOMIC DNA]</scope>
    <source>
        <strain evidence="1 2">DSM 44496</strain>
    </source>
</reference>
<proteinExistence type="predicted"/>
<sequence>MTTVKVDPAVLQQAATGIEGTIGELSAMGIGETGNMGRGFALLTMSTLEAGKHTVQKTFEEFTERWSWGVRALVQAGNSIARTLGLAAGRYDEMETKSEDTLKTMWTHMAGNPHLSGEEITKRSWGETFADNSFNHIRNADYSAKSFQDANQHIQTNMKVIEAVGPQAYANISPVTGSLLAGESPGWNTGAAERAAEIMKKEQGGQ</sequence>
<dbReference type="AlphaFoldDB" id="A0A4R6PSC0"/>
<accession>A0A4R6PSC0</accession>
<dbReference type="RefSeq" id="WP_067492072.1">
    <property type="nucleotide sequence ID" value="NZ_JBHXPO010000001.1"/>
</dbReference>
<gene>
    <name evidence="1" type="ORF">DFR75_101185</name>
</gene>
<name>A0A4R6PSC0_NOCIG</name>
<comment type="caution">
    <text evidence="1">The sequence shown here is derived from an EMBL/GenBank/DDBJ whole genome shotgun (WGS) entry which is preliminary data.</text>
</comment>
<evidence type="ECO:0000313" key="2">
    <source>
        <dbReference type="Proteomes" id="UP000295087"/>
    </source>
</evidence>
<dbReference type="EMBL" id="SNXK01000001">
    <property type="protein sequence ID" value="TDP41087.1"/>
    <property type="molecule type" value="Genomic_DNA"/>
</dbReference>
<evidence type="ECO:0000313" key="1">
    <source>
        <dbReference type="EMBL" id="TDP41087.1"/>
    </source>
</evidence>
<dbReference type="Proteomes" id="UP000295087">
    <property type="component" value="Unassembled WGS sequence"/>
</dbReference>
<keyword evidence="2" id="KW-1185">Reference proteome</keyword>
<protein>
    <submittedName>
        <fullName evidence="1">Uncharacterized protein</fullName>
    </submittedName>
</protein>
<organism evidence="1 2">
    <name type="scientific">Nocardia ignorata</name>
    <dbReference type="NCBI Taxonomy" id="145285"/>
    <lineage>
        <taxon>Bacteria</taxon>
        <taxon>Bacillati</taxon>
        <taxon>Actinomycetota</taxon>
        <taxon>Actinomycetes</taxon>
        <taxon>Mycobacteriales</taxon>
        <taxon>Nocardiaceae</taxon>
        <taxon>Nocardia</taxon>
    </lineage>
</organism>